<organism evidence="2 3">
    <name type="scientific">Candidatus Sedimenticola endophacoides</name>
    <dbReference type="NCBI Taxonomy" id="2548426"/>
    <lineage>
        <taxon>Bacteria</taxon>
        <taxon>Pseudomonadati</taxon>
        <taxon>Pseudomonadota</taxon>
        <taxon>Gammaproteobacteria</taxon>
        <taxon>Chromatiales</taxon>
        <taxon>Sedimenticolaceae</taxon>
        <taxon>Sedimenticola</taxon>
    </lineage>
</organism>
<dbReference type="Pfam" id="PF13578">
    <property type="entry name" value="Methyltransf_24"/>
    <property type="match status" value="1"/>
</dbReference>
<dbReference type="SUPFAM" id="SSF53335">
    <property type="entry name" value="S-adenosyl-L-methionine-dependent methyltransferases"/>
    <property type="match status" value="1"/>
</dbReference>
<feature type="region of interest" description="Disordered" evidence="1">
    <location>
        <begin position="32"/>
        <end position="52"/>
    </location>
</feature>
<protein>
    <submittedName>
        <fullName evidence="2">Uncharacterized protein</fullName>
    </submittedName>
</protein>
<dbReference type="Gene3D" id="3.40.50.150">
    <property type="entry name" value="Vaccinia Virus protein VP39"/>
    <property type="match status" value="1"/>
</dbReference>
<dbReference type="InterPro" id="IPR029063">
    <property type="entry name" value="SAM-dependent_MTases_sf"/>
</dbReference>
<dbReference type="Proteomes" id="UP000250928">
    <property type="component" value="Unassembled WGS sequence"/>
</dbReference>
<comment type="caution">
    <text evidence="2">The sequence shown here is derived from an EMBL/GenBank/DDBJ whole genome shotgun (WGS) entry which is preliminary data.</text>
</comment>
<dbReference type="EMBL" id="PQCO01000100">
    <property type="protein sequence ID" value="PUE05036.1"/>
    <property type="molecule type" value="Genomic_DNA"/>
</dbReference>
<name>A0A6N4E7T7_9GAMM</name>
<reference evidence="2 3" key="1">
    <citation type="submission" date="2018-01" db="EMBL/GenBank/DDBJ databases">
        <title>Novel co-symbiosis in the lucinid bivalve Phacoides pectinatus.</title>
        <authorList>
            <person name="Lim S.J."/>
            <person name="Davis B.G."/>
            <person name="Gill D.E."/>
            <person name="Engel A.S."/>
            <person name="Anderson L.C."/>
            <person name="Campbell B.J."/>
        </authorList>
    </citation>
    <scope>NUCLEOTIDE SEQUENCE [LARGE SCALE GENOMIC DNA]</scope>
    <source>
        <strain evidence="2">N3_P5</strain>
    </source>
</reference>
<evidence type="ECO:0000256" key="1">
    <source>
        <dbReference type="SAM" id="MobiDB-lite"/>
    </source>
</evidence>
<gene>
    <name evidence="2" type="ORF">C3L24_02035</name>
</gene>
<sequence>MAGPLHCAAGKGVQCVGLSLPENIIRYARRRQTPGVPAARNQEGRMPTPDQGAPIIQQRAAAHGEAYRSLARRLGFDDGLPHDPKWSAAPDFLELIADHLLTHGPERIVECSSGATTLVLARCCQINGRGRVLSLENGARFAADTRARIARHGLQAWARVLDAPLCSTPLDGVEYQWYDLRALPAGGIDMLVIDGPPGFLQRHSRYPAIPRLLGRLGDDAVVFMDDAARTEEREIVDMWLARCPGLWHEYRALERGCSILRRGVGPGEPACSNLHQGARPGIPCRGLGCRPGSALSAGPVLPAAAGGLPQFGGWYAVRPIFTLWRECRVFRQRKLRGNQQGFDQLVVCHPGSNSVAHWRGGERLRPRGG</sequence>
<evidence type="ECO:0000313" key="2">
    <source>
        <dbReference type="EMBL" id="PUE05036.1"/>
    </source>
</evidence>
<dbReference type="AlphaFoldDB" id="A0A6N4E7T7"/>
<accession>A0A6N4E7T7</accession>
<evidence type="ECO:0000313" key="3">
    <source>
        <dbReference type="Proteomes" id="UP000250928"/>
    </source>
</evidence>
<proteinExistence type="predicted"/>